<reference evidence="2" key="1">
    <citation type="journal article" date="2019" name="Int. J. Syst. Evol. Microbiol.">
        <title>The Global Catalogue of Microorganisms (GCM) 10K type strain sequencing project: providing services to taxonomists for standard genome sequencing and annotation.</title>
        <authorList>
            <consortium name="The Broad Institute Genomics Platform"/>
            <consortium name="The Broad Institute Genome Sequencing Center for Infectious Disease"/>
            <person name="Wu L."/>
            <person name="Ma J."/>
        </authorList>
    </citation>
    <scope>NUCLEOTIDE SEQUENCE [LARGE SCALE GENOMIC DNA]</scope>
    <source>
        <strain evidence="2">JCM 17137</strain>
    </source>
</reference>
<name>A0ABP7FKC0_9ACTN</name>
<keyword evidence="2" id="KW-1185">Reference proteome</keyword>
<organism evidence="1 2">
    <name type="scientific">Salinactinospora qingdaonensis</name>
    <dbReference type="NCBI Taxonomy" id="702744"/>
    <lineage>
        <taxon>Bacteria</taxon>
        <taxon>Bacillati</taxon>
        <taxon>Actinomycetota</taxon>
        <taxon>Actinomycetes</taxon>
        <taxon>Streptosporangiales</taxon>
        <taxon>Nocardiopsidaceae</taxon>
        <taxon>Salinactinospora</taxon>
    </lineage>
</organism>
<evidence type="ECO:0000313" key="2">
    <source>
        <dbReference type="Proteomes" id="UP001500908"/>
    </source>
</evidence>
<comment type="caution">
    <text evidence="1">The sequence shown here is derived from an EMBL/GenBank/DDBJ whole genome shotgun (WGS) entry which is preliminary data.</text>
</comment>
<accession>A0ABP7FKC0</accession>
<sequence length="47" mass="5052">MGEIASLGAEEPPSFAEKQVADMPISEDLQIFVTWTGDELGEPRAGM</sequence>
<proteinExistence type="predicted"/>
<evidence type="ECO:0000313" key="1">
    <source>
        <dbReference type="EMBL" id="GAA3742125.1"/>
    </source>
</evidence>
<protein>
    <submittedName>
        <fullName evidence="1">Uncharacterized protein</fullName>
    </submittedName>
</protein>
<dbReference type="EMBL" id="BAABDD010000008">
    <property type="protein sequence ID" value="GAA3742125.1"/>
    <property type="molecule type" value="Genomic_DNA"/>
</dbReference>
<dbReference type="Proteomes" id="UP001500908">
    <property type="component" value="Unassembled WGS sequence"/>
</dbReference>
<gene>
    <name evidence="1" type="ORF">GCM10022402_22310</name>
</gene>